<dbReference type="Proteomes" id="UP000639516">
    <property type="component" value="Unassembled WGS sequence"/>
</dbReference>
<keyword evidence="12" id="KW-1185">Reference proteome</keyword>
<comment type="caution">
    <text evidence="11">The sequence shown here is derived from an EMBL/GenBank/DDBJ whole genome shotgun (WGS) entry which is preliminary data.</text>
</comment>
<dbReference type="PROSITE" id="PS00211">
    <property type="entry name" value="ABC_TRANSPORTER_1"/>
    <property type="match status" value="1"/>
</dbReference>
<organism evidence="11 12">
    <name type="scientific">Bradyrhizobium campsiandrae</name>
    <dbReference type="NCBI Taxonomy" id="1729892"/>
    <lineage>
        <taxon>Bacteria</taxon>
        <taxon>Pseudomonadati</taxon>
        <taxon>Pseudomonadota</taxon>
        <taxon>Alphaproteobacteria</taxon>
        <taxon>Hyphomicrobiales</taxon>
        <taxon>Nitrobacteraceae</taxon>
        <taxon>Bradyrhizobium</taxon>
    </lineage>
</organism>
<feature type="domain" description="ABC transporter" evidence="10">
    <location>
        <begin position="14"/>
        <end position="256"/>
    </location>
</feature>
<proteinExistence type="inferred from homology"/>
<dbReference type="SUPFAM" id="SSF52540">
    <property type="entry name" value="P-loop containing nucleoside triphosphate hydrolases"/>
    <property type="match status" value="1"/>
</dbReference>
<evidence type="ECO:0000259" key="10">
    <source>
        <dbReference type="PROSITE" id="PS50893"/>
    </source>
</evidence>
<keyword evidence="6" id="KW-1278">Translocase</keyword>
<comment type="function">
    <text evidence="8">Involved in beta-(1--&gt;2)glucan export. Transmembrane domains (TMD) form a pore in the inner membrane and the ATP-binding domain (NBD) is responsible for energy generation.</text>
</comment>
<evidence type="ECO:0000256" key="9">
    <source>
        <dbReference type="SAM" id="MobiDB-lite"/>
    </source>
</evidence>
<evidence type="ECO:0000256" key="2">
    <source>
        <dbReference type="ARBA" id="ARBA00022448"/>
    </source>
</evidence>
<evidence type="ECO:0000313" key="12">
    <source>
        <dbReference type="Proteomes" id="UP000639516"/>
    </source>
</evidence>
<dbReference type="InterPro" id="IPR050086">
    <property type="entry name" value="MetN_ABC_transporter-like"/>
</dbReference>
<dbReference type="Pfam" id="PF00005">
    <property type="entry name" value="ABC_tran"/>
    <property type="match status" value="1"/>
</dbReference>
<keyword evidence="5 11" id="KW-0067">ATP-binding</keyword>
<feature type="region of interest" description="Disordered" evidence="9">
    <location>
        <begin position="262"/>
        <end position="283"/>
    </location>
</feature>
<keyword evidence="2" id="KW-0813">Transport</keyword>
<dbReference type="GO" id="GO:0005524">
    <property type="term" value="F:ATP binding"/>
    <property type="evidence" value="ECO:0007669"/>
    <property type="project" value="UniProtKB-KW"/>
</dbReference>
<dbReference type="NCBIfam" id="TIGR02315">
    <property type="entry name" value="ABC_phnC"/>
    <property type="match status" value="1"/>
</dbReference>
<evidence type="ECO:0000256" key="8">
    <source>
        <dbReference type="ARBA" id="ARBA00024722"/>
    </source>
</evidence>
<dbReference type="EMBL" id="JAATTO010000009">
    <property type="protein sequence ID" value="MBC9978210.1"/>
    <property type="molecule type" value="Genomic_DNA"/>
</dbReference>
<dbReference type="PROSITE" id="PS50893">
    <property type="entry name" value="ABC_TRANSPORTER_2"/>
    <property type="match status" value="1"/>
</dbReference>
<gene>
    <name evidence="11" type="primary">phnC</name>
    <name evidence="11" type="ORF">HA482_08255</name>
</gene>
<keyword evidence="7" id="KW-0472">Membrane</keyword>
<dbReference type="Gene3D" id="3.40.50.300">
    <property type="entry name" value="P-loop containing nucleotide triphosphate hydrolases"/>
    <property type="match status" value="1"/>
</dbReference>
<evidence type="ECO:0000256" key="7">
    <source>
        <dbReference type="ARBA" id="ARBA00023136"/>
    </source>
</evidence>
<dbReference type="InterPro" id="IPR017871">
    <property type="entry name" value="ABC_transporter-like_CS"/>
</dbReference>
<keyword evidence="4" id="KW-0547">Nucleotide-binding</keyword>
<name>A0ABR7U3R7_9BRAD</name>
<evidence type="ECO:0000256" key="5">
    <source>
        <dbReference type="ARBA" id="ARBA00022840"/>
    </source>
</evidence>
<dbReference type="PANTHER" id="PTHR43166">
    <property type="entry name" value="AMINO ACID IMPORT ATP-BINDING PROTEIN"/>
    <property type="match status" value="1"/>
</dbReference>
<dbReference type="SMART" id="SM00382">
    <property type="entry name" value="AAA"/>
    <property type="match status" value="1"/>
</dbReference>
<protein>
    <submittedName>
        <fullName evidence="11">Phosphonate ABC transporter ATP-binding protein</fullName>
    </submittedName>
</protein>
<reference evidence="11 12" key="1">
    <citation type="journal article" date="2020" name="Arch. Microbiol.">
        <title>Bradyrhizobium campsiandrae sp. nov., a nitrogen-fixing bacterial strain isolated from a native leguminous tree from the Amazon adapted to flooded conditions.</title>
        <authorList>
            <person name="Cabral Michel D."/>
            <person name="Martins da Costa E."/>
            <person name="Azarias Guimaraes A."/>
            <person name="Soares de Carvalho T."/>
            <person name="Santos de Castro Caputo P."/>
            <person name="Willems A."/>
            <person name="de Souza Moreira F.M."/>
        </authorList>
    </citation>
    <scope>NUCLEOTIDE SEQUENCE [LARGE SCALE GENOMIC DNA]</scope>
    <source>
        <strain evidence="12">INPA 384B</strain>
    </source>
</reference>
<evidence type="ECO:0000256" key="6">
    <source>
        <dbReference type="ARBA" id="ARBA00022967"/>
    </source>
</evidence>
<keyword evidence="3" id="KW-1003">Cell membrane</keyword>
<evidence type="ECO:0000256" key="4">
    <source>
        <dbReference type="ARBA" id="ARBA00022741"/>
    </source>
</evidence>
<sequence>MKPSDAETDRKYVLRLRNVGVTYSGGVVALRSTTLDFFQREFSVLLGLSGAGKSTLLRSLNLLVKPTSGEIVSSDFGVLGPTGALRQHRRRTALIFQHHQLIERHTALANVLTGRLGYHNTLRSFFPLPRADLELALHCLERVGLADKSMTRVDQLSGGQKQRVGIARALAQQPNIILADEPVASLDPATSEKILELLRQVCKEDGITAIVSLHQLEYAQRFADRIIGLAGAHVVFDGAPDELNDDNFAAIYAGHRREPIAPSRTSNPAYAQPPFTPEMEMSL</sequence>
<evidence type="ECO:0000256" key="1">
    <source>
        <dbReference type="ARBA" id="ARBA00005417"/>
    </source>
</evidence>
<comment type="similarity">
    <text evidence="1">Belongs to the ABC transporter superfamily.</text>
</comment>
<accession>A0ABR7U3R7</accession>
<dbReference type="InterPro" id="IPR003593">
    <property type="entry name" value="AAA+_ATPase"/>
</dbReference>
<dbReference type="RefSeq" id="WP_006023687.1">
    <property type="nucleotide sequence ID" value="NZ_JAANIH010000010.1"/>
</dbReference>
<dbReference type="CDD" id="cd03256">
    <property type="entry name" value="ABC_PhnC_transporter"/>
    <property type="match status" value="1"/>
</dbReference>
<evidence type="ECO:0000313" key="11">
    <source>
        <dbReference type="EMBL" id="MBC9978210.1"/>
    </source>
</evidence>
<dbReference type="PANTHER" id="PTHR43166:SF6">
    <property type="entry name" value="PHOSPHONATES IMPORT ATP-BINDING PROTEIN PHNC"/>
    <property type="match status" value="1"/>
</dbReference>
<dbReference type="InterPro" id="IPR027417">
    <property type="entry name" value="P-loop_NTPase"/>
</dbReference>
<dbReference type="InterPro" id="IPR003439">
    <property type="entry name" value="ABC_transporter-like_ATP-bd"/>
</dbReference>
<dbReference type="InterPro" id="IPR012693">
    <property type="entry name" value="ABC_transpr_PhnC"/>
</dbReference>
<evidence type="ECO:0000256" key="3">
    <source>
        <dbReference type="ARBA" id="ARBA00022475"/>
    </source>
</evidence>